<feature type="region of interest" description="Disordered" evidence="1">
    <location>
        <begin position="43"/>
        <end position="71"/>
    </location>
</feature>
<feature type="compositionally biased region" description="Polar residues" evidence="1">
    <location>
        <begin position="143"/>
        <end position="156"/>
    </location>
</feature>
<name>A0A9W7BXL6_9STRA</name>
<accession>A0A9W7BXL6</accession>
<sequence>MLFFFIFIVASLGLITWAYIMIRIRKEVRQRSIINRQANDITSSFKDTQIQPPSPDRTRPKSSKPVSNSRRIRTKIMKLYKYKIKNEEKDGVFQNHGSHNYQPPDGGQSIEDIEGYTEGESRPDTPRAQARSSPDTIDRLASPISQTSTEKSMNMV</sequence>
<evidence type="ECO:0000256" key="1">
    <source>
        <dbReference type="SAM" id="MobiDB-lite"/>
    </source>
</evidence>
<dbReference type="Proteomes" id="UP001165160">
    <property type="component" value="Unassembled WGS sequence"/>
</dbReference>
<protein>
    <submittedName>
        <fullName evidence="2">Uncharacterized protein</fullName>
    </submittedName>
</protein>
<evidence type="ECO:0000313" key="3">
    <source>
        <dbReference type="Proteomes" id="UP001165160"/>
    </source>
</evidence>
<dbReference type="EMBL" id="BRXX01000168">
    <property type="protein sequence ID" value="GMH95469.1"/>
    <property type="molecule type" value="Genomic_DNA"/>
</dbReference>
<gene>
    <name evidence="2" type="ORF">TrVE_jg9147</name>
</gene>
<proteinExistence type="predicted"/>
<comment type="caution">
    <text evidence="2">The sequence shown here is derived from an EMBL/GenBank/DDBJ whole genome shotgun (WGS) entry which is preliminary data.</text>
</comment>
<keyword evidence="3" id="KW-1185">Reference proteome</keyword>
<reference evidence="3" key="1">
    <citation type="journal article" date="2023" name="Commun. Biol.">
        <title>Genome analysis of Parmales, the sister group of diatoms, reveals the evolutionary specialization of diatoms from phago-mixotrophs to photoautotrophs.</title>
        <authorList>
            <person name="Ban H."/>
            <person name="Sato S."/>
            <person name="Yoshikawa S."/>
            <person name="Yamada K."/>
            <person name="Nakamura Y."/>
            <person name="Ichinomiya M."/>
            <person name="Sato N."/>
            <person name="Blanc-Mathieu R."/>
            <person name="Endo H."/>
            <person name="Kuwata A."/>
            <person name="Ogata H."/>
        </authorList>
    </citation>
    <scope>NUCLEOTIDE SEQUENCE [LARGE SCALE GENOMIC DNA]</scope>
    <source>
        <strain evidence="3">NIES 3699</strain>
    </source>
</reference>
<organism evidence="2 3">
    <name type="scientific">Triparma verrucosa</name>
    <dbReference type="NCBI Taxonomy" id="1606542"/>
    <lineage>
        <taxon>Eukaryota</taxon>
        <taxon>Sar</taxon>
        <taxon>Stramenopiles</taxon>
        <taxon>Ochrophyta</taxon>
        <taxon>Bolidophyceae</taxon>
        <taxon>Parmales</taxon>
        <taxon>Triparmaceae</taxon>
        <taxon>Triparma</taxon>
    </lineage>
</organism>
<evidence type="ECO:0000313" key="2">
    <source>
        <dbReference type="EMBL" id="GMH95469.1"/>
    </source>
</evidence>
<feature type="region of interest" description="Disordered" evidence="1">
    <location>
        <begin position="91"/>
        <end position="156"/>
    </location>
</feature>
<dbReference type="AlphaFoldDB" id="A0A9W7BXL6"/>